<name>A0A6C0CJ54_9ZZZZ</name>
<accession>A0A6C0CJ54</accession>
<proteinExistence type="predicted"/>
<dbReference type="AlphaFoldDB" id="A0A6C0CJ54"/>
<sequence>MLLTNQQIKKRLTKDIFLFVALEGGNYFEKAEEYIPLHAKFNPESFISKISLWIEMVIGPLITIITAIIEQKPPSMFSMLSFYRCLDTWSEWVHYKQLHYEVHEWMKIVRSIGGPFIRTNDPTYQPYVYADNMQRIYYSFFPKN</sequence>
<evidence type="ECO:0000313" key="2">
    <source>
        <dbReference type="EMBL" id="QHT03694.1"/>
    </source>
</evidence>
<evidence type="ECO:0000256" key="1">
    <source>
        <dbReference type="SAM" id="Phobius"/>
    </source>
</evidence>
<dbReference type="EMBL" id="MN739416">
    <property type="protein sequence ID" value="QHT03694.1"/>
    <property type="molecule type" value="Genomic_DNA"/>
</dbReference>
<keyword evidence="1" id="KW-1133">Transmembrane helix</keyword>
<protein>
    <submittedName>
        <fullName evidence="2">Uncharacterized protein</fullName>
    </submittedName>
</protein>
<reference evidence="2" key="1">
    <citation type="journal article" date="2020" name="Nature">
        <title>Giant virus diversity and host interactions through global metagenomics.</title>
        <authorList>
            <person name="Schulz F."/>
            <person name="Roux S."/>
            <person name="Paez-Espino D."/>
            <person name="Jungbluth S."/>
            <person name="Walsh D.A."/>
            <person name="Denef V.J."/>
            <person name="McMahon K.D."/>
            <person name="Konstantinidis K.T."/>
            <person name="Eloe-Fadrosh E.A."/>
            <person name="Kyrpides N.C."/>
            <person name="Woyke T."/>
        </authorList>
    </citation>
    <scope>NUCLEOTIDE SEQUENCE</scope>
    <source>
        <strain evidence="2">GVMAG-M-3300021120-1</strain>
    </source>
</reference>
<keyword evidence="1" id="KW-0472">Membrane</keyword>
<organism evidence="2">
    <name type="scientific">viral metagenome</name>
    <dbReference type="NCBI Taxonomy" id="1070528"/>
    <lineage>
        <taxon>unclassified sequences</taxon>
        <taxon>metagenomes</taxon>
        <taxon>organismal metagenomes</taxon>
    </lineage>
</organism>
<feature type="transmembrane region" description="Helical" evidence="1">
    <location>
        <begin position="50"/>
        <end position="69"/>
    </location>
</feature>
<keyword evidence="1" id="KW-0812">Transmembrane</keyword>